<evidence type="ECO:0000256" key="1">
    <source>
        <dbReference type="SAM" id="MobiDB-lite"/>
    </source>
</evidence>
<accession>A0A1L9SJJ1</accession>
<dbReference type="Proteomes" id="UP000184188">
    <property type="component" value="Unassembled WGS sequence"/>
</dbReference>
<protein>
    <submittedName>
        <fullName evidence="2">Uncharacterized protein</fullName>
    </submittedName>
</protein>
<evidence type="ECO:0000313" key="2">
    <source>
        <dbReference type="EMBL" id="OJJ47281.1"/>
    </source>
</evidence>
<sequence>MDLFLIELDALQYRVRFCFAQFRWRHHRRLETTTTAAAAAAAATTNPPPAADSNLDAPSGGAPRSPSKRISLQVSRDAGSGPETQHRVKKPPK</sequence>
<proteinExistence type="predicted"/>
<dbReference type="RefSeq" id="XP_022581791.1">
    <property type="nucleotide sequence ID" value="XM_022726418.1"/>
</dbReference>
<name>A0A1L9SJJ1_9EURO</name>
<dbReference type="EMBL" id="KV878341">
    <property type="protein sequence ID" value="OJJ47281.1"/>
    <property type="molecule type" value="Genomic_DNA"/>
</dbReference>
<gene>
    <name evidence="2" type="ORF">ASPZODRAFT_15962</name>
</gene>
<dbReference type="AlphaFoldDB" id="A0A1L9SJJ1"/>
<organism evidence="2 3">
    <name type="scientific">Penicilliopsis zonata CBS 506.65</name>
    <dbReference type="NCBI Taxonomy" id="1073090"/>
    <lineage>
        <taxon>Eukaryota</taxon>
        <taxon>Fungi</taxon>
        <taxon>Dikarya</taxon>
        <taxon>Ascomycota</taxon>
        <taxon>Pezizomycotina</taxon>
        <taxon>Eurotiomycetes</taxon>
        <taxon>Eurotiomycetidae</taxon>
        <taxon>Eurotiales</taxon>
        <taxon>Aspergillaceae</taxon>
        <taxon>Penicilliopsis</taxon>
    </lineage>
</organism>
<evidence type="ECO:0000313" key="3">
    <source>
        <dbReference type="Proteomes" id="UP000184188"/>
    </source>
</evidence>
<dbReference type="VEuPathDB" id="FungiDB:ASPZODRAFT_15962"/>
<keyword evidence="3" id="KW-1185">Reference proteome</keyword>
<feature type="region of interest" description="Disordered" evidence="1">
    <location>
        <begin position="37"/>
        <end position="93"/>
    </location>
</feature>
<reference evidence="3" key="1">
    <citation type="journal article" date="2017" name="Genome Biol.">
        <title>Comparative genomics reveals high biological diversity and specific adaptations in the industrially and medically important fungal genus Aspergillus.</title>
        <authorList>
            <person name="de Vries R.P."/>
            <person name="Riley R."/>
            <person name="Wiebenga A."/>
            <person name="Aguilar-Osorio G."/>
            <person name="Amillis S."/>
            <person name="Uchima C.A."/>
            <person name="Anderluh G."/>
            <person name="Asadollahi M."/>
            <person name="Askin M."/>
            <person name="Barry K."/>
            <person name="Battaglia E."/>
            <person name="Bayram O."/>
            <person name="Benocci T."/>
            <person name="Braus-Stromeyer S.A."/>
            <person name="Caldana C."/>
            <person name="Canovas D."/>
            <person name="Cerqueira G.C."/>
            <person name="Chen F."/>
            <person name="Chen W."/>
            <person name="Choi C."/>
            <person name="Clum A."/>
            <person name="Dos Santos R.A."/>
            <person name="Damasio A.R."/>
            <person name="Diallinas G."/>
            <person name="Emri T."/>
            <person name="Fekete E."/>
            <person name="Flipphi M."/>
            <person name="Freyberg S."/>
            <person name="Gallo A."/>
            <person name="Gournas C."/>
            <person name="Habgood R."/>
            <person name="Hainaut M."/>
            <person name="Harispe M.L."/>
            <person name="Henrissat B."/>
            <person name="Hilden K.S."/>
            <person name="Hope R."/>
            <person name="Hossain A."/>
            <person name="Karabika E."/>
            <person name="Karaffa L."/>
            <person name="Karanyi Z."/>
            <person name="Krasevec N."/>
            <person name="Kuo A."/>
            <person name="Kusch H."/>
            <person name="LaButti K."/>
            <person name="Lagendijk E.L."/>
            <person name="Lapidus A."/>
            <person name="Levasseur A."/>
            <person name="Lindquist E."/>
            <person name="Lipzen A."/>
            <person name="Logrieco A.F."/>
            <person name="MacCabe A."/>
            <person name="Maekelae M.R."/>
            <person name="Malavazi I."/>
            <person name="Melin P."/>
            <person name="Meyer V."/>
            <person name="Mielnichuk N."/>
            <person name="Miskei M."/>
            <person name="Molnar A.P."/>
            <person name="Mule G."/>
            <person name="Ngan C.Y."/>
            <person name="Orejas M."/>
            <person name="Orosz E."/>
            <person name="Ouedraogo J.P."/>
            <person name="Overkamp K.M."/>
            <person name="Park H.-S."/>
            <person name="Perrone G."/>
            <person name="Piumi F."/>
            <person name="Punt P.J."/>
            <person name="Ram A.F."/>
            <person name="Ramon A."/>
            <person name="Rauscher S."/>
            <person name="Record E."/>
            <person name="Riano-Pachon D.M."/>
            <person name="Robert V."/>
            <person name="Roehrig J."/>
            <person name="Ruller R."/>
            <person name="Salamov A."/>
            <person name="Salih N.S."/>
            <person name="Samson R.A."/>
            <person name="Sandor E."/>
            <person name="Sanguinetti M."/>
            <person name="Schuetze T."/>
            <person name="Sepcic K."/>
            <person name="Shelest E."/>
            <person name="Sherlock G."/>
            <person name="Sophianopoulou V."/>
            <person name="Squina F.M."/>
            <person name="Sun H."/>
            <person name="Susca A."/>
            <person name="Todd R.B."/>
            <person name="Tsang A."/>
            <person name="Unkles S.E."/>
            <person name="van de Wiele N."/>
            <person name="van Rossen-Uffink D."/>
            <person name="Oliveira J.V."/>
            <person name="Vesth T.C."/>
            <person name="Visser J."/>
            <person name="Yu J.-H."/>
            <person name="Zhou M."/>
            <person name="Andersen M.R."/>
            <person name="Archer D.B."/>
            <person name="Baker S.E."/>
            <person name="Benoit I."/>
            <person name="Brakhage A.A."/>
            <person name="Braus G.H."/>
            <person name="Fischer R."/>
            <person name="Frisvad J.C."/>
            <person name="Goldman G.H."/>
            <person name="Houbraken J."/>
            <person name="Oakley B."/>
            <person name="Pocsi I."/>
            <person name="Scazzocchio C."/>
            <person name="Seiboth B."/>
            <person name="vanKuyk P.A."/>
            <person name="Wortman J."/>
            <person name="Dyer P.S."/>
            <person name="Grigoriev I.V."/>
        </authorList>
    </citation>
    <scope>NUCLEOTIDE SEQUENCE [LARGE SCALE GENOMIC DNA]</scope>
    <source>
        <strain evidence="3">CBS 506.65</strain>
    </source>
</reference>
<dbReference type="GeneID" id="34612882"/>